<accession>A0A1I7UF71</accession>
<sequence>MHTTWVCVCIPLGSARSKSIPRGSAFCIPLRSATSKKHTTWVCILHTITVCNFKKAYHLGLHFAYHYGLQLQKSIPLGSAFSKKHTTWVC</sequence>
<evidence type="ECO:0000313" key="1">
    <source>
        <dbReference type="Proteomes" id="UP000095282"/>
    </source>
</evidence>
<protein>
    <submittedName>
        <fullName evidence="2">Secreted protein</fullName>
    </submittedName>
</protein>
<name>A0A1I7UF71_9PELO</name>
<evidence type="ECO:0000313" key="2">
    <source>
        <dbReference type="WBParaSite" id="Csp11.Scaffold629.g8706.t1"/>
    </source>
</evidence>
<reference evidence="2" key="1">
    <citation type="submission" date="2016-11" db="UniProtKB">
        <authorList>
            <consortium name="WormBaseParasite"/>
        </authorList>
    </citation>
    <scope>IDENTIFICATION</scope>
</reference>
<proteinExistence type="predicted"/>
<keyword evidence="1" id="KW-1185">Reference proteome</keyword>
<dbReference type="AlphaFoldDB" id="A0A1I7UF71"/>
<dbReference type="Proteomes" id="UP000095282">
    <property type="component" value="Unplaced"/>
</dbReference>
<dbReference type="WBParaSite" id="Csp11.Scaffold629.g8706.t1">
    <property type="protein sequence ID" value="Csp11.Scaffold629.g8706.t1"/>
    <property type="gene ID" value="Csp11.Scaffold629.g8706"/>
</dbReference>
<organism evidence="1 2">
    <name type="scientific">Caenorhabditis tropicalis</name>
    <dbReference type="NCBI Taxonomy" id="1561998"/>
    <lineage>
        <taxon>Eukaryota</taxon>
        <taxon>Metazoa</taxon>
        <taxon>Ecdysozoa</taxon>
        <taxon>Nematoda</taxon>
        <taxon>Chromadorea</taxon>
        <taxon>Rhabditida</taxon>
        <taxon>Rhabditina</taxon>
        <taxon>Rhabditomorpha</taxon>
        <taxon>Rhabditoidea</taxon>
        <taxon>Rhabditidae</taxon>
        <taxon>Peloderinae</taxon>
        <taxon>Caenorhabditis</taxon>
    </lineage>
</organism>